<evidence type="ECO:0000256" key="3">
    <source>
        <dbReference type="ARBA" id="ARBA00022574"/>
    </source>
</evidence>
<comment type="subcellular location">
    <subcellularLocation>
        <location evidence="1">Nucleus</location>
        <location evidence="1">Nucleolus</location>
    </subcellularLocation>
</comment>
<dbReference type="CDD" id="cd00200">
    <property type="entry name" value="WD40"/>
    <property type="match status" value="1"/>
</dbReference>
<dbReference type="InterPro" id="IPR018983">
    <property type="entry name" value="U3_snoRNA-assocProt_15_C"/>
</dbReference>
<keyword evidence="10" id="KW-1185">Reference proteome</keyword>
<dbReference type="PANTHER" id="PTHR19924">
    <property type="entry name" value="UTP15 U3 SMALL NUCLEOLAR RNA-ASSOCIATED PROTEIN 15 FAMILY MEMBER"/>
    <property type="match status" value="1"/>
</dbReference>
<dbReference type="InterPro" id="IPR019775">
    <property type="entry name" value="WD40_repeat_CS"/>
</dbReference>
<dbReference type="FunFam" id="2.130.10.10:FF:000867">
    <property type="entry name" value="Small nucleolar ribonucleoprotein complex subunit Utp15, putative"/>
    <property type="match status" value="1"/>
</dbReference>
<dbReference type="GO" id="GO:0045943">
    <property type="term" value="P:positive regulation of transcription by RNA polymerase I"/>
    <property type="evidence" value="ECO:0007669"/>
    <property type="project" value="TreeGrafter"/>
</dbReference>
<dbReference type="InterPro" id="IPR020472">
    <property type="entry name" value="WD40_PAC1"/>
</dbReference>
<dbReference type="STRING" id="1149755.A0A2J6S130"/>
<dbReference type="SMART" id="SM00320">
    <property type="entry name" value="WD40"/>
    <property type="match status" value="5"/>
</dbReference>
<keyword evidence="5" id="KW-0539">Nucleus</keyword>
<feature type="domain" description="U3 small nucleolar RNA-associated protein 15 C-terminal" evidence="8">
    <location>
        <begin position="381"/>
        <end position="526"/>
    </location>
</feature>
<evidence type="ECO:0000256" key="7">
    <source>
        <dbReference type="SAM" id="MobiDB-lite"/>
    </source>
</evidence>
<feature type="repeat" description="WD" evidence="6">
    <location>
        <begin position="255"/>
        <end position="287"/>
    </location>
</feature>
<feature type="repeat" description="WD" evidence="6">
    <location>
        <begin position="127"/>
        <end position="169"/>
    </location>
</feature>
<dbReference type="GO" id="GO:0005730">
    <property type="term" value="C:nucleolus"/>
    <property type="evidence" value="ECO:0007669"/>
    <property type="project" value="UniProtKB-SubCell"/>
</dbReference>
<dbReference type="SUPFAM" id="SSF50978">
    <property type="entry name" value="WD40 repeat-like"/>
    <property type="match status" value="1"/>
</dbReference>
<sequence length="531" mass="58951">MAAPVTKLQQLKLPSGPSPLTPEQQYWKGFKSSQNIPSASPITHISFPPPPSNALLPSNNDHFAVTTGTRIQIFSIRTRKLVKTITRFADIAHSAEIRRDGRVMVAGDETGKIQVFDVNSRAILKTWEEHKQPVWTTKFSPTELTTVMSASDDRTVRLWDLPSQESTTTFVGHSDYVRSGSFMPGTMSNMILTGSYDETVRLWDPRIPGRAAMVFKHAAPVEAVLPMPSGTTVLAAADNQISILDLVAGKPLHLLKNHQKTVTSLCLASNGTRLVSGGLDGHVKIFETSGWNVVAGSKYPSPVLAVNVITSGANREDKHLVVGMQSGVLSIKTRLSGQQKVKERERAKEMQALIDGTLEDYDKDKKKRTKGVEKKLRGMDFMGEGIDVIIEGERRKRKRQPVWEQDLRQGKFARALDQALEAKLPSVTILTLLTALRHRSAMRIALQGRDENTVQPIFKWVIKHITDPRYVGICVDSALLLLDIYSEHVGGSPELGKNIRELHQRVRMEVERSQQACQTSGMLEMLMTGMP</sequence>
<feature type="region of interest" description="Disordered" evidence="7">
    <location>
        <begin position="1"/>
        <end position="23"/>
    </location>
</feature>
<dbReference type="PANTHER" id="PTHR19924:SF26">
    <property type="entry name" value="U3 SMALL NUCLEOLAR RNA-ASSOCIATED PROTEIN 15 HOMOLOG"/>
    <property type="match status" value="1"/>
</dbReference>
<proteinExistence type="predicted"/>
<keyword evidence="3 6" id="KW-0853">WD repeat</keyword>
<feature type="repeat" description="WD" evidence="6">
    <location>
        <begin position="170"/>
        <end position="204"/>
    </location>
</feature>
<dbReference type="PROSITE" id="PS50294">
    <property type="entry name" value="WD_REPEATS_REGION"/>
    <property type="match status" value="3"/>
</dbReference>
<dbReference type="PRINTS" id="PR00320">
    <property type="entry name" value="GPROTEINBRPT"/>
</dbReference>
<dbReference type="InterPro" id="IPR001680">
    <property type="entry name" value="WD40_rpt"/>
</dbReference>
<dbReference type="PROSITE" id="PS50082">
    <property type="entry name" value="WD_REPEATS_2"/>
    <property type="match status" value="3"/>
</dbReference>
<evidence type="ECO:0000256" key="6">
    <source>
        <dbReference type="PROSITE-ProRule" id="PRU00221"/>
    </source>
</evidence>
<organism evidence="9 10">
    <name type="scientific">Hyaloscypha variabilis (strain UAMH 11265 / GT02V1 / F)</name>
    <name type="common">Meliniomyces variabilis</name>
    <dbReference type="NCBI Taxonomy" id="1149755"/>
    <lineage>
        <taxon>Eukaryota</taxon>
        <taxon>Fungi</taxon>
        <taxon>Dikarya</taxon>
        <taxon>Ascomycota</taxon>
        <taxon>Pezizomycotina</taxon>
        <taxon>Leotiomycetes</taxon>
        <taxon>Helotiales</taxon>
        <taxon>Hyaloscyphaceae</taxon>
        <taxon>Hyaloscypha</taxon>
        <taxon>Hyaloscypha variabilis</taxon>
    </lineage>
</organism>
<dbReference type="Proteomes" id="UP000235786">
    <property type="component" value="Unassembled WGS sequence"/>
</dbReference>
<dbReference type="OrthoDB" id="431715at2759"/>
<dbReference type="GO" id="GO:0006364">
    <property type="term" value="P:rRNA processing"/>
    <property type="evidence" value="ECO:0007669"/>
    <property type="project" value="UniProtKB-KW"/>
</dbReference>
<evidence type="ECO:0000313" key="10">
    <source>
        <dbReference type="Proteomes" id="UP000235786"/>
    </source>
</evidence>
<evidence type="ECO:0000259" key="8">
    <source>
        <dbReference type="Pfam" id="PF09384"/>
    </source>
</evidence>
<name>A0A2J6S130_HYAVF</name>
<keyword evidence="4" id="KW-0677">Repeat</keyword>
<evidence type="ECO:0000256" key="4">
    <source>
        <dbReference type="ARBA" id="ARBA00022737"/>
    </source>
</evidence>
<dbReference type="PROSITE" id="PS00678">
    <property type="entry name" value="WD_REPEATS_1"/>
    <property type="match status" value="1"/>
</dbReference>
<dbReference type="InterPro" id="IPR036322">
    <property type="entry name" value="WD40_repeat_dom_sf"/>
</dbReference>
<dbReference type="AlphaFoldDB" id="A0A2J6S130"/>
<dbReference type="Pfam" id="PF00400">
    <property type="entry name" value="WD40"/>
    <property type="match status" value="3"/>
</dbReference>
<accession>A0A2J6S130</accession>
<evidence type="ECO:0000256" key="1">
    <source>
        <dbReference type="ARBA" id="ARBA00004604"/>
    </source>
</evidence>
<keyword evidence="2" id="KW-0698">rRNA processing</keyword>
<reference evidence="9 10" key="1">
    <citation type="submission" date="2016-04" db="EMBL/GenBank/DDBJ databases">
        <title>A degradative enzymes factory behind the ericoid mycorrhizal symbiosis.</title>
        <authorList>
            <consortium name="DOE Joint Genome Institute"/>
            <person name="Martino E."/>
            <person name="Morin E."/>
            <person name="Grelet G."/>
            <person name="Kuo A."/>
            <person name="Kohler A."/>
            <person name="Daghino S."/>
            <person name="Barry K."/>
            <person name="Choi C."/>
            <person name="Cichocki N."/>
            <person name="Clum A."/>
            <person name="Copeland A."/>
            <person name="Hainaut M."/>
            <person name="Haridas S."/>
            <person name="Labutti K."/>
            <person name="Lindquist E."/>
            <person name="Lipzen A."/>
            <person name="Khouja H.-R."/>
            <person name="Murat C."/>
            <person name="Ohm R."/>
            <person name="Olson A."/>
            <person name="Spatafora J."/>
            <person name="Veneault-Fourrey C."/>
            <person name="Henrissat B."/>
            <person name="Grigoriev I."/>
            <person name="Martin F."/>
            <person name="Perotto S."/>
        </authorList>
    </citation>
    <scope>NUCLEOTIDE SEQUENCE [LARGE SCALE GENOMIC DNA]</scope>
    <source>
        <strain evidence="9 10">F</strain>
    </source>
</reference>
<dbReference type="InterPro" id="IPR015943">
    <property type="entry name" value="WD40/YVTN_repeat-like_dom_sf"/>
</dbReference>
<evidence type="ECO:0000256" key="2">
    <source>
        <dbReference type="ARBA" id="ARBA00022552"/>
    </source>
</evidence>
<gene>
    <name evidence="9" type="ORF">L207DRAFT_421686</name>
</gene>
<evidence type="ECO:0000256" key="5">
    <source>
        <dbReference type="ARBA" id="ARBA00023242"/>
    </source>
</evidence>
<dbReference type="EMBL" id="KZ613941">
    <property type="protein sequence ID" value="PMD44481.1"/>
    <property type="molecule type" value="Genomic_DNA"/>
</dbReference>
<protein>
    <submittedName>
        <fullName evidence="9">WD40 repeat-like protein</fullName>
    </submittedName>
</protein>
<evidence type="ECO:0000313" key="9">
    <source>
        <dbReference type="EMBL" id="PMD44481.1"/>
    </source>
</evidence>
<dbReference type="Pfam" id="PF09384">
    <property type="entry name" value="UTP15_C"/>
    <property type="match status" value="1"/>
</dbReference>
<dbReference type="Gene3D" id="2.130.10.10">
    <property type="entry name" value="YVTN repeat-like/Quinoprotein amine dehydrogenase"/>
    <property type="match status" value="2"/>
</dbReference>